<dbReference type="GO" id="GO:0016020">
    <property type="term" value="C:membrane"/>
    <property type="evidence" value="ECO:0007669"/>
    <property type="project" value="TreeGrafter"/>
</dbReference>
<dbReference type="Pfam" id="PF00106">
    <property type="entry name" value="adh_short"/>
    <property type="match status" value="1"/>
</dbReference>
<dbReference type="Proteomes" id="UP000198427">
    <property type="component" value="Unassembled WGS sequence"/>
</dbReference>
<name>A0A2K9HBC4_9BACT</name>
<dbReference type="PANTHER" id="PTHR44196:SF1">
    <property type="entry name" value="DEHYDROGENASE_REDUCTASE SDR FAMILY MEMBER 7B"/>
    <property type="match status" value="1"/>
</dbReference>
<comment type="similarity">
    <text evidence="1 3">Belongs to the short-chain dehydrogenases/reductases (SDR) family.</text>
</comment>
<comment type="caution">
    <text evidence="4">The sequence shown here is derived from an EMBL/GenBank/DDBJ whole genome shotgun (WGS) entry which is preliminary data.</text>
</comment>
<evidence type="ECO:0000256" key="2">
    <source>
        <dbReference type="ARBA" id="ARBA00023002"/>
    </source>
</evidence>
<dbReference type="OrthoDB" id="597510at2"/>
<dbReference type="RefSeq" id="WP_089365220.1">
    <property type="nucleotide sequence ID" value="NZ_CP023864.1"/>
</dbReference>
<protein>
    <submittedName>
        <fullName evidence="4">NAD(P)-dependent dehydrogenase, short-chain alcohol dehydrogenase family</fullName>
    </submittedName>
</protein>
<dbReference type="AlphaFoldDB" id="A0A2K9HBC4"/>
<dbReference type="SUPFAM" id="SSF51735">
    <property type="entry name" value="NAD(P)-binding Rossmann-fold domains"/>
    <property type="match status" value="1"/>
</dbReference>
<dbReference type="KEGG" id="pje:CRM71_10940"/>
<dbReference type="PRINTS" id="PR00080">
    <property type="entry name" value="SDRFAMILY"/>
</dbReference>
<keyword evidence="2" id="KW-0560">Oxidoreductase</keyword>
<dbReference type="GeneID" id="94029896"/>
<keyword evidence="5" id="KW-1185">Reference proteome</keyword>
<evidence type="ECO:0000313" key="5">
    <source>
        <dbReference type="Proteomes" id="UP000198427"/>
    </source>
</evidence>
<dbReference type="PRINTS" id="PR00081">
    <property type="entry name" value="GDHRDH"/>
</dbReference>
<gene>
    <name evidence="4" type="ORF">SAMN06265364_10191</name>
</gene>
<evidence type="ECO:0000256" key="1">
    <source>
        <dbReference type="ARBA" id="ARBA00006484"/>
    </source>
</evidence>
<reference evidence="4 5" key="1">
    <citation type="submission" date="2017-06" db="EMBL/GenBank/DDBJ databases">
        <authorList>
            <person name="Varghese N."/>
            <person name="Submissions S."/>
        </authorList>
    </citation>
    <scope>NUCLEOTIDE SEQUENCE [LARGE SCALE GENOMIC DNA]</scope>
    <source>
        <strain evidence="4 5">DSM 26989</strain>
    </source>
</reference>
<dbReference type="PANTHER" id="PTHR44196">
    <property type="entry name" value="DEHYDROGENASE/REDUCTASE SDR FAMILY MEMBER 7B"/>
    <property type="match status" value="1"/>
</dbReference>
<proteinExistence type="inferred from homology"/>
<evidence type="ECO:0000256" key="3">
    <source>
        <dbReference type="RuleBase" id="RU000363"/>
    </source>
</evidence>
<dbReference type="InterPro" id="IPR036291">
    <property type="entry name" value="NAD(P)-bd_dom_sf"/>
</dbReference>
<dbReference type="GO" id="GO:0016491">
    <property type="term" value="F:oxidoreductase activity"/>
    <property type="evidence" value="ECO:0007669"/>
    <property type="project" value="UniProtKB-KW"/>
</dbReference>
<accession>A0A2K9HBC4</accession>
<sequence>MAKVLVTGANKGIGYGICKFLGKSGWQVIVGARNNERAEEAVKALKAEGVDVIGWQYVNLSDNKSLEQTAKEVKEKYHDLALLVNNAGIPGNMEVASYDSAMHDVTDTIQVNYIGTFCLTKALVPLLVANKGRIVNITVPSEVSPYWHPMAYVASKAAQNAMTSIMAMEFEKNNLPVEIFNIHPGATTTDLNNHYTGPGAHSIDVVSEKISAVINDGKKHQGEFIELYPIVDEGR</sequence>
<evidence type="ECO:0000313" key="4">
    <source>
        <dbReference type="EMBL" id="SNR60626.1"/>
    </source>
</evidence>
<organism evidence="4 5">
    <name type="scientific">Prevotella jejuni</name>
    <dbReference type="NCBI Taxonomy" id="1177574"/>
    <lineage>
        <taxon>Bacteria</taxon>
        <taxon>Pseudomonadati</taxon>
        <taxon>Bacteroidota</taxon>
        <taxon>Bacteroidia</taxon>
        <taxon>Bacteroidales</taxon>
        <taxon>Prevotellaceae</taxon>
        <taxon>Prevotella</taxon>
    </lineage>
</organism>
<dbReference type="EMBL" id="FZNZ01000001">
    <property type="protein sequence ID" value="SNR60626.1"/>
    <property type="molecule type" value="Genomic_DNA"/>
</dbReference>
<dbReference type="InterPro" id="IPR002347">
    <property type="entry name" value="SDR_fam"/>
</dbReference>
<dbReference type="Gene3D" id="3.40.50.720">
    <property type="entry name" value="NAD(P)-binding Rossmann-like Domain"/>
    <property type="match status" value="1"/>
</dbReference>